<reference evidence="2 3" key="1">
    <citation type="journal article" date="2014" name="Int. J. Syst. Evol. Microbiol.">
        <title>Listeria floridensis sp. nov., Listeria aquatica sp. nov., Listeria cornellensis sp. nov., Listeria riparia sp. nov. and Listeria grandensis sp. nov., from agricultural and natural environments.</title>
        <authorList>
            <person name="den Bakker H.C."/>
            <person name="Warchocki S."/>
            <person name="Wright E.M."/>
            <person name="Allred A.F."/>
            <person name="Ahlstrom C."/>
            <person name="Manuel C.S."/>
            <person name="Stasiewicz M.J."/>
            <person name="Burrell A."/>
            <person name="Roof S."/>
            <person name="Strawn L."/>
            <person name="Fortes E.D."/>
            <person name="Nightingale K.K."/>
            <person name="Kephart D."/>
            <person name="Wiedmann M."/>
        </authorList>
    </citation>
    <scope>NUCLEOTIDE SEQUENCE [LARGE SCALE GENOMIC DNA]</scope>
    <source>
        <strain evidence="2 3">FSL S10-1187</strain>
    </source>
</reference>
<proteinExistence type="predicted"/>
<gene>
    <name evidence="2" type="ORF">MFLO_13520</name>
</gene>
<evidence type="ECO:0000256" key="1">
    <source>
        <dbReference type="SAM" id="MobiDB-lite"/>
    </source>
</evidence>
<sequence length="143" mass="15885">MLGVAKKKDLQMIRSVWSDLMSMLMASQAALLNDAEPVAASDDTFVLKFKHEIHCQMAMDNTSFVETVEANISKLTQTNYSFIGIPEDQWHDVRENFIKTHAAGDEEHTEGEGAPQTGEPEPEDSFVSEAAKLVGEDLLEVKE</sequence>
<dbReference type="Proteomes" id="UP000019249">
    <property type="component" value="Unassembled WGS sequence"/>
</dbReference>
<protein>
    <submittedName>
        <fullName evidence="2">DNA polymerase III subunits gamma and tau</fullName>
        <ecNumber evidence="2">2.7.7.7</ecNumber>
    </submittedName>
</protein>
<organism evidence="2 3">
    <name type="scientific">Listeria floridensis FSL S10-1187</name>
    <dbReference type="NCBI Taxonomy" id="1265817"/>
    <lineage>
        <taxon>Bacteria</taxon>
        <taxon>Bacillati</taxon>
        <taxon>Bacillota</taxon>
        <taxon>Bacilli</taxon>
        <taxon>Bacillales</taxon>
        <taxon>Listeriaceae</taxon>
        <taxon>Listeria</taxon>
    </lineage>
</organism>
<comment type="caution">
    <text evidence="2">The sequence shown here is derived from an EMBL/GenBank/DDBJ whole genome shotgun (WGS) entry which is preliminary data.</text>
</comment>
<keyword evidence="2" id="KW-0808">Transferase</keyword>
<dbReference type="GO" id="GO:0003887">
    <property type="term" value="F:DNA-directed DNA polymerase activity"/>
    <property type="evidence" value="ECO:0007669"/>
    <property type="project" value="UniProtKB-EC"/>
</dbReference>
<dbReference type="EC" id="2.7.7.7" evidence="2"/>
<evidence type="ECO:0000313" key="3">
    <source>
        <dbReference type="Proteomes" id="UP000019249"/>
    </source>
</evidence>
<name>A0ABN0RCL4_9LIST</name>
<keyword evidence="3" id="KW-1185">Reference proteome</keyword>
<accession>A0ABN0RCL4</accession>
<feature type="region of interest" description="Disordered" evidence="1">
    <location>
        <begin position="101"/>
        <end position="126"/>
    </location>
</feature>
<keyword evidence="2" id="KW-0548">Nucleotidyltransferase</keyword>
<evidence type="ECO:0000313" key="2">
    <source>
        <dbReference type="EMBL" id="EUJ27190.1"/>
    </source>
</evidence>
<dbReference type="EMBL" id="AODF01000033">
    <property type="protein sequence ID" value="EUJ27190.1"/>
    <property type="molecule type" value="Genomic_DNA"/>
</dbReference>